<dbReference type="Gene3D" id="3.30.300.30">
    <property type="match status" value="1"/>
</dbReference>
<dbReference type="Proteomes" id="UP000319769">
    <property type="component" value="Unassembled WGS sequence"/>
</dbReference>
<dbReference type="InterPro" id="IPR000873">
    <property type="entry name" value="AMP-dep_synth/lig_dom"/>
</dbReference>
<dbReference type="Pfam" id="PF00501">
    <property type="entry name" value="AMP-binding"/>
    <property type="match status" value="1"/>
</dbReference>
<dbReference type="Gene3D" id="3.40.50.12780">
    <property type="entry name" value="N-terminal domain of ligase-like"/>
    <property type="match status" value="1"/>
</dbReference>
<feature type="domain" description="AMP-dependent synthetase/ligase" evidence="1">
    <location>
        <begin position="70"/>
        <end position="395"/>
    </location>
</feature>
<dbReference type="EMBL" id="VMNW02000015">
    <property type="protein sequence ID" value="KAA9161879.1"/>
    <property type="molecule type" value="Genomic_DNA"/>
</dbReference>
<dbReference type="PANTHER" id="PTHR43201">
    <property type="entry name" value="ACYL-COA SYNTHETASE"/>
    <property type="match status" value="1"/>
</dbReference>
<dbReference type="GO" id="GO:0006631">
    <property type="term" value="P:fatty acid metabolic process"/>
    <property type="evidence" value="ECO:0007669"/>
    <property type="project" value="TreeGrafter"/>
</dbReference>
<dbReference type="OrthoDB" id="3501794at2"/>
<dbReference type="InterPro" id="IPR025110">
    <property type="entry name" value="AMP-bd_C"/>
</dbReference>
<dbReference type="SUPFAM" id="SSF56801">
    <property type="entry name" value="Acetyl-CoA synthetase-like"/>
    <property type="match status" value="1"/>
</dbReference>
<dbReference type="PROSITE" id="PS00455">
    <property type="entry name" value="AMP_BINDING"/>
    <property type="match status" value="1"/>
</dbReference>
<name>A0A5N0V630_9PSEU</name>
<dbReference type="AlphaFoldDB" id="A0A5N0V630"/>
<evidence type="ECO:0000259" key="1">
    <source>
        <dbReference type="Pfam" id="PF00501"/>
    </source>
</evidence>
<dbReference type="PANTHER" id="PTHR43201:SF32">
    <property type="entry name" value="2-SUCCINYLBENZOATE--COA LIGASE, CHLOROPLASTIC_PEROXISOMAL"/>
    <property type="match status" value="1"/>
</dbReference>
<dbReference type="InterPro" id="IPR020845">
    <property type="entry name" value="AMP-binding_CS"/>
</dbReference>
<sequence>MELHGDVQGPGGAQPHQRANLCQAGEGRFEAVNLDEFLAAAESVTIRVVARSRGGAMTSRIPACTPARLAARAAERPGEVALEVVGAGRLTFREWDERSSAAARGLVAGGIRPGDRVVVWGDNADLLDYAVSYLAVHKAGAVAVPVQRRSGQNHLRQVCEKSGAVVILGVVPDADLPVRGVPVRTLEVGQSTQPLPLRACPRDDAEILFTAGTTGVPKGVVASHECVLCTHEPVATAREPHVVLHALQPASLAGQGLLLQPLDGVPHRVIALPAYDDRGFGAAIEYYRPTHVVLVPAQASSLVDSVVDTPSVRVVRTISAPIAPATLAGLAALFPGAATINMYTSTEAFPARVKITFDPVRPASVGRSVHVRVVDDAGTPLAPNEPGNIELRAPHAPRRRYLDADASVFRPDGWVRTGDLGFLDARGFLFLLDRHQDLVISGGLNISTIEVETVLQEFPGIREAAAFALPDPALGEYVAAAIVTGPVFDQAGLSEFLLDRLGPARLPKRLLYAKALPRNELGKVLKRQLRDEAARRLGVRGFVLKEKPWPPNGLKRSA</sequence>
<gene>
    <name evidence="3" type="ORF">FPZ12_013560</name>
</gene>
<protein>
    <submittedName>
        <fullName evidence="3">Acyl--CoA ligase</fullName>
    </submittedName>
</protein>
<feature type="domain" description="AMP-binding enzyme C-terminal" evidence="2">
    <location>
        <begin position="450"/>
        <end position="523"/>
    </location>
</feature>
<dbReference type="InterPro" id="IPR045851">
    <property type="entry name" value="AMP-bd_C_sf"/>
</dbReference>
<keyword evidence="3" id="KW-0436">Ligase</keyword>
<dbReference type="GO" id="GO:0031956">
    <property type="term" value="F:medium-chain fatty acid-CoA ligase activity"/>
    <property type="evidence" value="ECO:0007669"/>
    <property type="project" value="TreeGrafter"/>
</dbReference>
<dbReference type="InterPro" id="IPR042099">
    <property type="entry name" value="ANL_N_sf"/>
</dbReference>
<keyword evidence="4" id="KW-1185">Reference proteome</keyword>
<organism evidence="3 4">
    <name type="scientific">Amycolatopsis acidicola</name>
    <dbReference type="NCBI Taxonomy" id="2596893"/>
    <lineage>
        <taxon>Bacteria</taxon>
        <taxon>Bacillati</taxon>
        <taxon>Actinomycetota</taxon>
        <taxon>Actinomycetes</taxon>
        <taxon>Pseudonocardiales</taxon>
        <taxon>Pseudonocardiaceae</taxon>
        <taxon>Amycolatopsis</taxon>
    </lineage>
</organism>
<evidence type="ECO:0000259" key="2">
    <source>
        <dbReference type="Pfam" id="PF13193"/>
    </source>
</evidence>
<accession>A0A5N0V630</accession>
<proteinExistence type="predicted"/>
<comment type="caution">
    <text evidence="3">The sequence shown here is derived from an EMBL/GenBank/DDBJ whole genome shotgun (WGS) entry which is preliminary data.</text>
</comment>
<reference evidence="3" key="1">
    <citation type="submission" date="2019-09" db="EMBL/GenBank/DDBJ databases">
        <authorList>
            <person name="Teo W.F.A."/>
            <person name="Duangmal K."/>
        </authorList>
    </citation>
    <scope>NUCLEOTIDE SEQUENCE [LARGE SCALE GENOMIC DNA]</scope>
    <source>
        <strain evidence="3">K81G1</strain>
    </source>
</reference>
<evidence type="ECO:0000313" key="3">
    <source>
        <dbReference type="EMBL" id="KAA9161879.1"/>
    </source>
</evidence>
<dbReference type="Pfam" id="PF13193">
    <property type="entry name" value="AMP-binding_C"/>
    <property type="match status" value="1"/>
</dbReference>
<evidence type="ECO:0000313" key="4">
    <source>
        <dbReference type="Proteomes" id="UP000319769"/>
    </source>
</evidence>